<dbReference type="OrthoDB" id="24661at2157"/>
<keyword evidence="4" id="KW-0808">Transferase</keyword>
<evidence type="ECO:0000259" key="12">
    <source>
        <dbReference type="Pfam" id="PF14413"/>
    </source>
</evidence>
<keyword evidence="7" id="KW-0479">Metal-binding</keyword>
<dbReference type="EMBL" id="CP002278">
    <property type="protein sequence ID" value="ADP76846.1"/>
    <property type="molecule type" value="Genomic_DNA"/>
</dbReference>
<evidence type="ECO:0000256" key="4">
    <source>
        <dbReference type="ARBA" id="ARBA00022679"/>
    </source>
</evidence>
<dbReference type="Pfam" id="PF14413">
    <property type="entry name" value="Thg1C"/>
    <property type="match status" value="1"/>
</dbReference>
<dbReference type="GO" id="GO:0008193">
    <property type="term" value="F:tRNA guanylyltransferase activity"/>
    <property type="evidence" value="ECO:0007669"/>
    <property type="project" value="UniProtKB-EC"/>
</dbReference>
<evidence type="ECO:0000313" key="14">
    <source>
        <dbReference type="Proteomes" id="UP000002315"/>
    </source>
</evidence>
<keyword evidence="14" id="KW-1185">Reference proteome</keyword>
<accession>E3GWN2</accession>
<dbReference type="Proteomes" id="UP000002315">
    <property type="component" value="Chromosome"/>
</dbReference>
<feature type="domain" description="Thg1 C-terminal" evidence="12">
    <location>
        <begin position="127"/>
        <end position="214"/>
    </location>
</feature>
<dbReference type="GO" id="GO:0006400">
    <property type="term" value="P:tRNA modification"/>
    <property type="evidence" value="ECO:0007669"/>
    <property type="project" value="InterPro"/>
</dbReference>
<reference evidence="13 14" key="1">
    <citation type="journal article" date="2010" name="Stand. Genomic Sci.">
        <title>Complete genome sequence of Methanothermus fervidus type strain (V24S).</title>
        <authorList>
            <person name="Anderson I."/>
            <person name="Djao O.D."/>
            <person name="Misra M."/>
            <person name="Chertkov O."/>
            <person name="Nolan M."/>
            <person name="Lucas S."/>
            <person name="Lapidus A."/>
            <person name="Del Rio T.G."/>
            <person name="Tice H."/>
            <person name="Cheng J.F."/>
            <person name="Tapia R."/>
            <person name="Han C."/>
            <person name="Goodwin L."/>
            <person name="Pitluck S."/>
            <person name="Liolios K."/>
            <person name="Ivanova N."/>
            <person name="Mavromatis K."/>
            <person name="Mikhailova N."/>
            <person name="Pati A."/>
            <person name="Brambilla E."/>
            <person name="Chen A."/>
            <person name="Palaniappan K."/>
            <person name="Land M."/>
            <person name="Hauser L."/>
            <person name="Chang Y.J."/>
            <person name="Jeffries C.D."/>
            <person name="Sikorski J."/>
            <person name="Spring S."/>
            <person name="Rohde M."/>
            <person name="Eichinger K."/>
            <person name="Huber H."/>
            <person name="Wirth R."/>
            <person name="Goker M."/>
            <person name="Detter J.C."/>
            <person name="Woyke T."/>
            <person name="Bristow J."/>
            <person name="Eisen J.A."/>
            <person name="Markowitz V."/>
            <person name="Hugenholtz P."/>
            <person name="Klenk H.P."/>
            <person name="Kyrpides N.C."/>
        </authorList>
    </citation>
    <scope>NUCLEOTIDE SEQUENCE [LARGE SCALE GENOMIC DNA]</scope>
    <source>
        <strain evidence="14">ATCC 43054 / DSM 2088 / JCM 10308 / V24 S</strain>
    </source>
</reference>
<dbReference type="EC" id="2.7.7.79" evidence="3"/>
<dbReference type="Pfam" id="PF04446">
    <property type="entry name" value="Thg1"/>
    <property type="match status" value="1"/>
</dbReference>
<dbReference type="PANTHER" id="PTHR12729:SF6">
    <property type="entry name" value="TRNA(HIS) GUANYLYLTRANSFERASE-RELATED"/>
    <property type="match status" value="1"/>
</dbReference>
<dbReference type="HOGENOM" id="CLU_044271_3_1_2"/>
<evidence type="ECO:0000256" key="3">
    <source>
        <dbReference type="ARBA" id="ARBA00012511"/>
    </source>
</evidence>
<evidence type="ECO:0000256" key="8">
    <source>
        <dbReference type="ARBA" id="ARBA00022741"/>
    </source>
</evidence>
<feature type="domain" description="tRNAHis guanylyltransferase catalytic" evidence="11">
    <location>
        <begin position="1"/>
        <end position="123"/>
    </location>
</feature>
<evidence type="ECO:0000256" key="9">
    <source>
        <dbReference type="ARBA" id="ARBA00022842"/>
    </source>
</evidence>
<dbReference type="Gene3D" id="3.30.70.3000">
    <property type="match status" value="1"/>
</dbReference>
<protein>
    <recommendedName>
        <fullName evidence="3">tRNA(His) guanylyltransferase</fullName>
        <ecNumber evidence="3">2.7.7.79</ecNumber>
    </recommendedName>
</protein>
<keyword evidence="6" id="KW-0548">Nucleotidyltransferase</keyword>
<evidence type="ECO:0000256" key="1">
    <source>
        <dbReference type="ARBA" id="ARBA00001946"/>
    </source>
</evidence>
<dbReference type="GO" id="GO:0005525">
    <property type="term" value="F:GTP binding"/>
    <property type="evidence" value="ECO:0007669"/>
    <property type="project" value="UniProtKB-KW"/>
</dbReference>
<keyword evidence="8" id="KW-0547">Nucleotide-binding</keyword>
<sequence>MKKCEIFSKLKAPCTEIVLRIDGRNFHRISEELKLEKPYDKSLANALAKAGISLCKEFATRFIYIFSDEFNVLLGHVPFAGRIEKLDSVFASFVSSSVTINLIKEGKEIKKPISFDCRVIPLPKNLIHKYFIDRQKEAWRNCLNSYAYWTLRKEMDKKKASKKLKGMKGAEIHDLLFERGINISKVPTWHRRGFAIYKKSITVEGYNPVLNKKVKSKRKKIFIDWDLPKFNKNFFKRFFDDK</sequence>
<dbReference type="InterPro" id="IPR025845">
    <property type="entry name" value="Thg1_C_dom"/>
</dbReference>
<dbReference type="InterPro" id="IPR038469">
    <property type="entry name" value="tRNAHis_GuaTrfase_Thg1_sf"/>
</dbReference>
<dbReference type="InterPro" id="IPR024956">
    <property type="entry name" value="tRNAHis_GuaTrfase_cat"/>
</dbReference>
<keyword evidence="5" id="KW-0819">tRNA processing</keyword>
<evidence type="ECO:0000256" key="6">
    <source>
        <dbReference type="ARBA" id="ARBA00022695"/>
    </source>
</evidence>
<dbReference type="AlphaFoldDB" id="E3GWN2"/>
<keyword evidence="10" id="KW-0342">GTP-binding</keyword>
<comment type="cofactor">
    <cofactor evidence="1">
        <name>Mg(2+)</name>
        <dbReference type="ChEBI" id="CHEBI:18420"/>
    </cofactor>
</comment>
<dbReference type="PANTHER" id="PTHR12729">
    <property type="entry name" value="TRNA(HIS) GUANYLYLTRANSFERASE-RELATED"/>
    <property type="match status" value="1"/>
</dbReference>
<evidence type="ECO:0000256" key="10">
    <source>
        <dbReference type="ARBA" id="ARBA00023134"/>
    </source>
</evidence>
<dbReference type="InterPro" id="IPR007537">
    <property type="entry name" value="tRNAHis_GuaTrfase_Thg1"/>
</dbReference>
<evidence type="ECO:0000259" key="11">
    <source>
        <dbReference type="Pfam" id="PF04446"/>
    </source>
</evidence>
<dbReference type="KEGG" id="mfv:Mfer_0042"/>
<comment type="similarity">
    <text evidence="2">Belongs to the tRNA(His) guanylyltransferase family.</text>
</comment>
<keyword evidence="9" id="KW-0460">Magnesium</keyword>
<dbReference type="STRING" id="523846.Mfer_0042"/>
<proteinExistence type="inferred from homology"/>
<evidence type="ECO:0000256" key="5">
    <source>
        <dbReference type="ARBA" id="ARBA00022694"/>
    </source>
</evidence>
<gene>
    <name evidence="13" type="ordered locus">Mfer_0042</name>
</gene>
<name>E3GWN2_METFV</name>
<organism evidence="13 14">
    <name type="scientific">Methanothermus fervidus (strain ATCC 43054 / DSM 2088 / JCM 10308 / V24 S)</name>
    <dbReference type="NCBI Taxonomy" id="523846"/>
    <lineage>
        <taxon>Archaea</taxon>
        <taxon>Methanobacteriati</taxon>
        <taxon>Methanobacteriota</taxon>
        <taxon>Methanomada group</taxon>
        <taxon>Methanobacteria</taxon>
        <taxon>Methanobacteriales</taxon>
        <taxon>Methanothermaceae</taxon>
        <taxon>Methanothermus</taxon>
    </lineage>
</organism>
<evidence type="ECO:0000256" key="7">
    <source>
        <dbReference type="ARBA" id="ARBA00022723"/>
    </source>
</evidence>
<evidence type="ECO:0000256" key="2">
    <source>
        <dbReference type="ARBA" id="ARBA00010113"/>
    </source>
</evidence>
<evidence type="ECO:0000313" key="13">
    <source>
        <dbReference type="EMBL" id="ADP76846.1"/>
    </source>
</evidence>
<dbReference type="GO" id="GO:0000287">
    <property type="term" value="F:magnesium ion binding"/>
    <property type="evidence" value="ECO:0007669"/>
    <property type="project" value="InterPro"/>
</dbReference>